<proteinExistence type="predicted"/>
<name>Q5HL94_STAEQ</name>
<evidence type="ECO:0000313" key="2">
    <source>
        <dbReference type="Proteomes" id="UP000000531"/>
    </source>
</evidence>
<dbReference type="AlphaFoldDB" id="Q5HL94"/>
<reference evidence="1 2" key="1">
    <citation type="journal article" date="2005" name="J. Bacteriol.">
        <title>Insights on evolution of virulence and resistance from the complete genome analysis of an early methicillin-resistant Staphylococcus aureus strain and a biofilm-producing methicillin-resistant Staphylococcus epidermidis strain.</title>
        <authorList>
            <person name="Gill S.R."/>
            <person name="Fouts D.E."/>
            <person name="Archer G.L."/>
            <person name="Mongodin E.F."/>
            <person name="Deboy R.T."/>
            <person name="Ravel J."/>
            <person name="Paulsen I.T."/>
            <person name="Kolonay J.F."/>
            <person name="Brinkac L."/>
            <person name="Beanan M."/>
            <person name="Dodson R.J."/>
            <person name="Daugherty S.C."/>
            <person name="Madupu R."/>
            <person name="Angiuoli S.V."/>
            <person name="Durkin A.S."/>
            <person name="Haft D.H."/>
            <person name="Vamathevan J."/>
            <person name="Khouri H."/>
            <person name="Utterback T."/>
            <person name="Lee C."/>
            <person name="Dimitrov G."/>
            <person name="Jiang L."/>
            <person name="Qin H."/>
            <person name="Weidman J."/>
            <person name="Tran K."/>
            <person name="Kang K."/>
            <person name="Hance I.R."/>
            <person name="Nelson K.E."/>
            <person name="Fraser C.M."/>
        </authorList>
    </citation>
    <scope>NUCLEOTIDE SEQUENCE [LARGE SCALE GENOMIC DNA]</scope>
    <source>
        <strain evidence="2">ATCC 35984 / RP62A</strain>
    </source>
</reference>
<protein>
    <submittedName>
        <fullName evidence="1">Uncharacterized protein</fullName>
    </submittedName>
</protein>
<dbReference type="HOGENOM" id="CLU_3383930_0_0_9"/>
<accession>Q5HL94</accession>
<evidence type="ECO:0000313" key="1">
    <source>
        <dbReference type="EMBL" id="AAW52955.1"/>
    </source>
</evidence>
<sequence>MSIFVIKAVKNKEKNYKRQSFYIKKRLGQKGSR</sequence>
<dbReference type="Proteomes" id="UP000000531">
    <property type="component" value="Chromosome"/>
</dbReference>
<gene>
    <name evidence="1" type="ordered locus">SERP2093</name>
</gene>
<dbReference type="STRING" id="176279.SERP2093"/>
<dbReference type="KEGG" id="ser:SERP2093"/>
<organism evidence="1 2">
    <name type="scientific">Staphylococcus epidermidis (strain ATCC 35984 / DSM 28319 / BCRC 17069 / CCUG 31568 / BM 3577 / RP62A)</name>
    <dbReference type="NCBI Taxonomy" id="176279"/>
    <lineage>
        <taxon>Bacteria</taxon>
        <taxon>Bacillati</taxon>
        <taxon>Bacillota</taxon>
        <taxon>Bacilli</taxon>
        <taxon>Bacillales</taxon>
        <taxon>Staphylococcaceae</taxon>
        <taxon>Staphylococcus</taxon>
    </lineage>
</organism>
<keyword evidence="2" id="KW-1185">Reference proteome</keyword>
<dbReference type="EMBL" id="CP000029">
    <property type="protein sequence ID" value="AAW52955.1"/>
    <property type="molecule type" value="Genomic_DNA"/>
</dbReference>